<gene>
    <name evidence="1" type="ORF">GCM10022393_26270</name>
</gene>
<comment type="caution">
    <text evidence="1">The sequence shown here is derived from an EMBL/GenBank/DDBJ whole genome shotgun (WGS) entry which is preliminary data.</text>
</comment>
<sequence>MMKKILLPLILISFAIITLGFIHIDNVNKLDQQYNDLRDKQQKNNTIDTENSKMFVSDIK</sequence>
<protein>
    <submittedName>
        <fullName evidence="1">Uncharacterized protein</fullName>
    </submittedName>
</protein>
<accession>A0ABP6ULD0</accession>
<evidence type="ECO:0000313" key="2">
    <source>
        <dbReference type="Proteomes" id="UP001500459"/>
    </source>
</evidence>
<keyword evidence="2" id="KW-1185">Reference proteome</keyword>
<proteinExistence type="predicted"/>
<reference evidence="2" key="1">
    <citation type="journal article" date="2019" name="Int. J. Syst. Evol. Microbiol.">
        <title>The Global Catalogue of Microorganisms (GCM) 10K type strain sequencing project: providing services to taxonomists for standard genome sequencing and annotation.</title>
        <authorList>
            <consortium name="The Broad Institute Genomics Platform"/>
            <consortium name="The Broad Institute Genome Sequencing Center for Infectious Disease"/>
            <person name="Wu L."/>
            <person name="Ma J."/>
        </authorList>
    </citation>
    <scope>NUCLEOTIDE SEQUENCE [LARGE SCALE GENOMIC DNA]</scope>
    <source>
        <strain evidence="2">JCM 17106</strain>
    </source>
</reference>
<evidence type="ECO:0000313" key="1">
    <source>
        <dbReference type="EMBL" id="GAA3511240.1"/>
    </source>
</evidence>
<organism evidence="1 2">
    <name type="scientific">Aquimarina addita</name>
    <dbReference type="NCBI Taxonomy" id="870485"/>
    <lineage>
        <taxon>Bacteria</taxon>
        <taxon>Pseudomonadati</taxon>
        <taxon>Bacteroidota</taxon>
        <taxon>Flavobacteriia</taxon>
        <taxon>Flavobacteriales</taxon>
        <taxon>Flavobacteriaceae</taxon>
        <taxon>Aquimarina</taxon>
    </lineage>
</organism>
<name>A0ABP6ULD0_9FLAO</name>
<dbReference type="EMBL" id="BAABCW010000010">
    <property type="protein sequence ID" value="GAA3511240.1"/>
    <property type="molecule type" value="Genomic_DNA"/>
</dbReference>
<dbReference type="Proteomes" id="UP001500459">
    <property type="component" value="Unassembled WGS sequence"/>
</dbReference>